<dbReference type="EMBL" id="WBMT01000007">
    <property type="protein sequence ID" value="KAB2348476.1"/>
    <property type="molecule type" value="Genomic_DNA"/>
</dbReference>
<dbReference type="Pfam" id="PF00866">
    <property type="entry name" value="Ring_hydroxyl_B"/>
    <property type="match status" value="1"/>
</dbReference>
<reference evidence="3 4" key="1">
    <citation type="submission" date="2019-09" db="EMBL/GenBank/DDBJ databases">
        <title>Actinomadura physcomitrii sp. nov., a novel actinomycete isolated from moss [Physcomitrium sphaericum (Ludw) Fuernr].</title>
        <authorList>
            <person name="Zhuang X."/>
            <person name="Liu C."/>
        </authorList>
    </citation>
    <scope>NUCLEOTIDE SEQUENCE [LARGE SCALE GENOMIC DNA]</scope>
    <source>
        <strain evidence="3 4">HMC1</strain>
    </source>
</reference>
<name>A0A6H9Z2H7_9ACTN</name>
<dbReference type="PANTHER" id="PTHR41534">
    <property type="entry name" value="BLR3401 PROTEIN"/>
    <property type="match status" value="1"/>
</dbReference>
<dbReference type="RefSeq" id="WP_151561204.1">
    <property type="nucleotide sequence ID" value="NZ_WBMT01000007.1"/>
</dbReference>
<comment type="similarity">
    <text evidence="1">Belongs to the bacterial ring-hydroxylating dioxygenase beta subunit family.</text>
</comment>
<dbReference type="InterPro" id="IPR000391">
    <property type="entry name" value="Rng_hydr_dOase-bsu"/>
</dbReference>
<evidence type="ECO:0000313" key="4">
    <source>
        <dbReference type="Proteomes" id="UP000468735"/>
    </source>
</evidence>
<organism evidence="3 4">
    <name type="scientific">Actinomadura rudentiformis</name>
    <dbReference type="NCBI Taxonomy" id="359158"/>
    <lineage>
        <taxon>Bacteria</taxon>
        <taxon>Bacillati</taxon>
        <taxon>Actinomycetota</taxon>
        <taxon>Actinomycetes</taxon>
        <taxon>Streptosporangiales</taxon>
        <taxon>Thermomonosporaceae</taxon>
        <taxon>Actinomadura</taxon>
    </lineage>
</organism>
<proteinExistence type="inferred from homology"/>
<dbReference type="Proteomes" id="UP000468735">
    <property type="component" value="Unassembled WGS sequence"/>
</dbReference>
<keyword evidence="4" id="KW-1185">Reference proteome</keyword>
<gene>
    <name evidence="3" type="ORF">F8566_16975</name>
</gene>
<dbReference type="PANTHER" id="PTHR41534:SF2">
    <property type="entry name" value="3-PHENYLPROPIONATE_CINNAMIC ACID DIOXYGENASE SUBUNIT BETA"/>
    <property type="match status" value="1"/>
</dbReference>
<dbReference type="AlphaFoldDB" id="A0A6H9Z2H7"/>
<dbReference type="CDD" id="cd00667">
    <property type="entry name" value="ring_hydroxylating_dioxygenases_beta"/>
    <property type="match status" value="1"/>
</dbReference>
<dbReference type="InterPro" id="IPR032710">
    <property type="entry name" value="NTF2-like_dom_sf"/>
</dbReference>
<keyword evidence="2 3" id="KW-0560">Oxidoreductase</keyword>
<sequence length="182" mass="20862">MTGTTETNTANVNVPLRYTDPDHQDAHQFLVEEAATLDRQDFAGWLRLLAEDIRYVMPVRVTTARGAGFDSLADMGHFDEDMYALRKRVERFGTQHAWTEDPPSRTRRLVTNVRTFRTGHGELRVESYLLLFRSRGDTRDHDLLSAGRADILRPAPDGHRLARREITVDESVLRTQNLALFL</sequence>
<evidence type="ECO:0000313" key="3">
    <source>
        <dbReference type="EMBL" id="KAB2348476.1"/>
    </source>
</evidence>
<accession>A0A6H9Z2H7</accession>
<dbReference type="OrthoDB" id="3212009at2"/>
<comment type="caution">
    <text evidence="3">The sequence shown here is derived from an EMBL/GenBank/DDBJ whole genome shotgun (WGS) entry which is preliminary data.</text>
</comment>
<dbReference type="GO" id="GO:0008695">
    <property type="term" value="F:3-phenylpropionate dioxygenase activity"/>
    <property type="evidence" value="ECO:0007669"/>
    <property type="project" value="UniProtKB-EC"/>
</dbReference>
<keyword evidence="3" id="KW-0223">Dioxygenase</keyword>
<protein>
    <submittedName>
        <fullName evidence="3">3-phenylpropionate/cinnamic acid dioxygenase subunit beta</fullName>
        <ecNumber evidence="3">1.14.12.19</ecNumber>
    </submittedName>
</protein>
<dbReference type="GO" id="GO:0019380">
    <property type="term" value="P:3-phenylpropionate catabolic process"/>
    <property type="evidence" value="ECO:0007669"/>
    <property type="project" value="TreeGrafter"/>
</dbReference>
<evidence type="ECO:0000256" key="2">
    <source>
        <dbReference type="ARBA" id="ARBA00023002"/>
    </source>
</evidence>
<dbReference type="Gene3D" id="3.10.450.50">
    <property type="match status" value="1"/>
</dbReference>
<evidence type="ECO:0000256" key="1">
    <source>
        <dbReference type="ARBA" id="ARBA00009570"/>
    </source>
</evidence>
<dbReference type="EC" id="1.14.12.19" evidence="3"/>
<dbReference type="SUPFAM" id="SSF54427">
    <property type="entry name" value="NTF2-like"/>
    <property type="match status" value="1"/>
</dbReference>
<dbReference type="NCBIfam" id="NF007479">
    <property type="entry name" value="PRK10069.1"/>
    <property type="match status" value="1"/>
</dbReference>